<name>A0A329RY59_9STRA</name>
<organism evidence="1 2">
    <name type="scientific">Phytophthora cactorum</name>
    <dbReference type="NCBI Taxonomy" id="29920"/>
    <lineage>
        <taxon>Eukaryota</taxon>
        <taxon>Sar</taxon>
        <taxon>Stramenopiles</taxon>
        <taxon>Oomycota</taxon>
        <taxon>Peronosporomycetes</taxon>
        <taxon>Peronosporales</taxon>
        <taxon>Peronosporaceae</taxon>
        <taxon>Phytophthora</taxon>
    </lineage>
</organism>
<gene>
    <name evidence="1" type="ORF">PC110_g14341</name>
</gene>
<reference evidence="1 2" key="1">
    <citation type="submission" date="2018-01" db="EMBL/GenBank/DDBJ databases">
        <title>Draft genome of the strawberry crown rot pathogen Phytophthora cactorum.</title>
        <authorList>
            <person name="Armitage A.D."/>
            <person name="Lysoe E."/>
            <person name="Nellist C.F."/>
            <person name="Harrison R.J."/>
            <person name="Brurberg M.B."/>
        </authorList>
    </citation>
    <scope>NUCLEOTIDE SEQUENCE [LARGE SCALE GENOMIC DNA]</scope>
    <source>
        <strain evidence="1 2">10300</strain>
    </source>
</reference>
<dbReference type="OrthoDB" id="104567at2759"/>
<sequence length="130" mass="15055">MHCDVEDQRLKQRLLNKKRERGENLVNFAVGDYVLRSRVDERQENKLQVTWVGPYRVVRADTHSFTVEHLVTGELTDVHASRLKTYADDSLEVTEVLLEHVTSQGIVLAVNELKDHRWNTSIEDCELLVS</sequence>
<dbReference type="EMBL" id="MJFZ01000437">
    <property type="protein sequence ID" value="RAW29289.1"/>
    <property type="molecule type" value="Genomic_DNA"/>
</dbReference>
<evidence type="ECO:0000313" key="1">
    <source>
        <dbReference type="EMBL" id="RAW29289.1"/>
    </source>
</evidence>
<dbReference type="VEuPathDB" id="FungiDB:PC110_g14341"/>
<comment type="caution">
    <text evidence="1">The sequence shown here is derived from an EMBL/GenBank/DDBJ whole genome shotgun (WGS) entry which is preliminary data.</text>
</comment>
<evidence type="ECO:0000313" key="2">
    <source>
        <dbReference type="Proteomes" id="UP000251314"/>
    </source>
</evidence>
<proteinExistence type="predicted"/>
<keyword evidence="2" id="KW-1185">Reference proteome</keyword>
<dbReference type="AlphaFoldDB" id="A0A329RY59"/>
<protein>
    <recommendedName>
        <fullName evidence="3">Integrase zinc-binding domain-containing protein</fullName>
    </recommendedName>
</protein>
<accession>A0A329RY59</accession>
<evidence type="ECO:0008006" key="3">
    <source>
        <dbReference type="Google" id="ProtNLM"/>
    </source>
</evidence>
<dbReference type="Proteomes" id="UP000251314">
    <property type="component" value="Unassembled WGS sequence"/>
</dbReference>